<accession>A0A1Y1RWK7</accession>
<dbReference type="Gene3D" id="3.30.230.10">
    <property type="match status" value="1"/>
</dbReference>
<keyword evidence="5 7" id="KW-0378">Hydrolase</keyword>
<dbReference type="EMBL" id="MWQY01000012">
    <property type="protein sequence ID" value="ORC34613.1"/>
    <property type="molecule type" value="Genomic_DNA"/>
</dbReference>
<evidence type="ECO:0000313" key="10">
    <source>
        <dbReference type="Proteomes" id="UP000192343"/>
    </source>
</evidence>
<dbReference type="Proteomes" id="UP000192343">
    <property type="component" value="Unassembled WGS sequence"/>
</dbReference>
<dbReference type="OrthoDB" id="9810867at2"/>
<dbReference type="STRING" id="1963862.B4O97_11735"/>
<dbReference type="PANTHER" id="PTHR33992:SF1">
    <property type="entry name" value="RIBONUCLEASE P PROTEIN COMPONENT"/>
    <property type="match status" value="1"/>
</dbReference>
<keyword evidence="3 7" id="KW-0540">Nuclease</keyword>
<sequence>MRKSPTSLSRDERLRRRGDITSLFAAGKSVSGGALRLVYRSNGSDTSRLLVTLRRKFGTAVERNRARRLVKEAYRIQKSNIRSGYDIGFVVYQKSMSYTETAEAMLSLLKRAGLYEN</sequence>
<evidence type="ECO:0000256" key="3">
    <source>
        <dbReference type="ARBA" id="ARBA00022722"/>
    </source>
</evidence>
<evidence type="ECO:0000256" key="1">
    <source>
        <dbReference type="ARBA" id="ARBA00002663"/>
    </source>
</evidence>
<dbReference type="NCBIfam" id="TIGR00188">
    <property type="entry name" value="rnpA"/>
    <property type="match status" value="1"/>
</dbReference>
<evidence type="ECO:0000313" key="9">
    <source>
        <dbReference type="EMBL" id="ORC34613.1"/>
    </source>
</evidence>
<protein>
    <recommendedName>
        <fullName evidence="7 8">Ribonuclease P protein component</fullName>
        <shortName evidence="7">RNase P protein</shortName>
        <shortName evidence="7">RNaseP protein</shortName>
        <ecNumber evidence="7 8">3.1.26.5</ecNumber>
    </recommendedName>
    <alternativeName>
        <fullName evidence="7">Protein C5</fullName>
    </alternativeName>
</protein>
<dbReference type="GO" id="GO:0000049">
    <property type="term" value="F:tRNA binding"/>
    <property type="evidence" value="ECO:0007669"/>
    <property type="project" value="UniProtKB-UniRule"/>
</dbReference>
<evidence type="ECO:0000256" key="5">
    <source>
        <dbReference type="ARBA" id="ARBA00022801"/>
    </source>
</evidence>
<dbReference type="SUPFAM" id="SSF54211">
    <property type="entry name" value="Ribosomal protein S5 domain 2-like"/>
    <property type="match status" value="1"/>
</dbReference>
<dbReference type="GO" id="GO:0030677">
    <property type="term" value="C:ribonuclease P complex"/>
    <property type="evidence" value="ECO:0007669"/>
    <property type="project" value="TreeGrafter"/>
</dbReference>
<dbReference type="InterPro" id="IPR020539">
    <property type="entry name" value="RNase_P_CS"/>
</dbReference>
<gene>
    <name evidence="7" type="primary">rnpA</name>
    <name evidence="9" type="ORF">B4O97_11735</name>
</gene>
<comment type="similarity">
    <text evidence="7">Belongs to the RnpA family.</text>
</comment>
<evidence type="ECO:0000256" key="2">
    <source>
        <dbReference type="ARBA" id="ARBA00022694"/>
    </source>
</evidence>
<keyword evidence="10" id="KW-1185">Reference proteome</keyword>
<name>A0A1Y1RWK7_9SPIO</name>
<dbReference type="RefSeq" id="WP_083051036.1">
    <property type="nucleotide sequence ID" value="NZ_CAXXQO010000003.1"/>
</dbReference>
<evidence type="ECO:0000256" key="7">
    <source>
        <dbReference type="HAMAP-Rule" id="MF_00227"/>
    </source>
</evidence>
<evidence type="ECO:0000256" key="6">
    <source>
        <dbReference type="ARBA" id="ARBA00022884"/>
    </source>
</evidence>
<dbReference type="GO" id="GO:0004526">
    <property type="term" value="F:ribonuclease P activity"/>
    <property type="evidence" value="ECO:0007669"/>
    <property type="project" value="UniProtKB-UniRule"/>
</dbReference>
<organism evidence="9 10">
    <name type="scientific">Marispirochaeta aestuarii</name>
    <dbReference type="NCBI Taxonomy" id="1963862"/>
    <lineage>
        <taxon>Bacteria</taxon>
        <taxon>Pseudomonadati</taxon>
        <taxon>Spirochaetota</taxon>
        <taxon>Spirochaetia</taxon>
        <taxon>Spirochaetales</taxon>
        <taxon>Spirochaetaceae</taxon>
        <taxon>Marispirochaeta</taxon>
    </lineage>
</organism>
<keyword evidence="2 7" id="KW-0819">tRNA processing</keyword>
<keyword evidence="6 7" id="KW-0694">RNA-binding</keyword>
<dbReference type="InterPro" id="IPR014721">
    <property type="entry name" value="Ribsml_uS5_D2-typ_fold_subgr"/>
</dbReference>
<dbReference type="HAMAP" id="MF_00227">
    <property type="entry name" value="RNase_P"/>
    <property type="match status" value="1"/>
</dbReference>
<keyword evidence="4 7" id="KW-0255">Endonuclease</keyword>
<comment type="catalytic activity">
    <reaction evidence="7">
        <text>Endonucleolytic cleavage of RNA, removing 5'-extranucleotides from tRNA precursor.</text>
        <dbReference type="EC" id="3.1.26.5"/>
    </reaction>
</comment>
<dbReference type="InterPro" id="IPR020568">
    <property type="entry name" value="Ribosomal_Su5_D2-typ_SF"/>
</dbReference>
<evidence type="ECO:0000256" key="4">
    <source>
        <dbReference type="ARBA" id="ARBA00022759"/>
    </source>
</evidence>
<comment type="function">
    <text evidence="1 7">RNaseP catalyzes the removal of the 5'-leader sequence from pre-tRNA to produce the mature 5'-terminus. It can also cleave other RNA substrates such as 4.5S RNA. The protein component plays an auxiliary but essential role in vivo by binding to the 5'-leader sequence and broadening the substrate specificity of the ribozyme.</text>
</comment>
<dbReference type="PROSITE" id="PS00648">
    <property type="entry name" value="RIBONUCLEASE_P"/>
    <property type="match status" value="1"/>
</dbReference>
<dbReference type="GO" id="GO:0042781">
    <property type="term" value="F:3'-tRNA processing endoribonuclease activity"/>
    <property type="evidence" value="ECO:0007669"/>
    <property type="project" value="TreeGrafter"/>
</dbReference>
<dbReference type="PANTHER" id="PTHR33992">
    <property type="entry name" value="RIBONUCLEASE P PROTEIN COMPONENT"/>
    <property type="match status" value="1"/>
</dbReference>
<comment type="subunit">
    <text evidence="7">Consists of a catalytic RNA component (M1 or rnpB) and a protein subunit.</text>
</comment>
<reference evidence="9 10" key="1">
    <citation type="submission" date="2017-03" db="EMBL/GenBank/DDBJ databases">
        <title>Draft Genome sequence of Marispirochaeta sp. strain JC444.</title>
        <authorList>
            <person name="Shivani Y."/>
            <person name="Subhash Y."/>
            <person name="Sasikala C."/>
            <person name="Ramana C."/>
        </authorList>
    </citation>
    <scope>NUCLEOTIDE SEQUENCE [LARGE SCALE GENOMIC DNA]</scope>
    <source>
        <strain evidence="9 10">JC444</strain>
    </source>
</reference>
<proteinExistence type="inferred from homology"/>
<dbReference type="AlphaFoldDB" id="A0A1Y1RWK7"/>
<dbReference type="GO" id="GO:0001682">
    <property type="term" value="P:tRNA 5'-leader removal"/>
    <property type="evidence" value="ECO:0007669"/>
    <property type="project" value="UniProtKB-UniRule"/>
</dbReference>
<evidence type="ECO:0000256" key="8">
    <source>
        <dbReference type="NCBIfam" id="TIGR00188"/>
    </source>
</evidence>
<comment type="caution">
    <text evidence="9">The sequence shown here is derived from an EMBL/GenBank/DDBJ whole genome shotgun (WGS) entry which is preliminary data.</text>
</comment>
<dbReference type="InterPro" id="IPR000100">
    <property type="entry name" value="RNase_P"/>
</dbReference>
<dbReference type="Pfam" id="PF00825">
    <property type="entry name" value="Ribonuclease_P"/>
    <property type="match status" value="1"/>
</dbReference>
<dbReference type="EC" id="3.1.26.5" evidence="7 8"/>